<name>A0A4Y1RYF6_PRUDU</name>
<evidence type="ECO:0000256" key="4">
    <source>
        <dbReference type="ARBA" id="ARBA00022840"/>
    </source>
</evidence>
<dbReference type="GO" id="GO:0006164">
    <property type="term" value="P:purine nucleotide biosynthetic process"/>
    <property type="evidence" value="ECO:0007669"/>
    <property type="project" value="UniProtKB-KW"/>
</dbReference>
<organism evidence="7">
    <name type="scientific">Prunus dulcis</name>
    <name type="common">Almond</name>
    <name type="synonym">Amygdalus dulcis</name>
    <dbReference type="NCBI Taxonomy" id="3755"/>
    <lineage>
        <taxon>Eukaryota</taxon>
        <taxon>Viridiplantae</taxon>
        <taxon>Streptophyta</taxon>
        <taxon>Embryophyta</taxon>
        <taxon>Tracheophyta</taxon>
        <taxon>Spermatophyta</taxon>
        <taxon>Magnoliopsida</taxon>
        <taxon>eudicotyledons</taxon>
        <taxon>Gunneridae</taxon>
        <taxon>Pentapetalae</taxon>
        <taxon>rosids</taxon>
        <taxon>fabids</taxon>
        <taxon>Rosales</taxon>
        <taxon>Rosaceae</taxon>
        <taxon>Amygdaloideae</taxon>
        <taxon>Amygdaleae</taxon>
        <taxon>Prunus</taxon>
    </lineage>
</organism>
<keyword evidence="4" id="KW-0067">ATP-binding</keyword>
<dbReference type="InterPro" id="IPR040707">
    <property type="entry name" value="FGAR-AT_N"/>
</dbReference>
<dbReference type="GO" id="GO:0004642">
    <property type="term" value="F:phosphoribosylformylglycinamidine synthase activity"/>
    <property type="evidence" value="ECO:0007669"/>
    <property type="project" value="TreeGrafter"/>
</dbReference>
<evidence type="ECO:0000313" key="7">
    <source>
        <dbReference type="EMBL" id="BBH08836.1"/>
    </source>
</evidence>
<evidence type="ECO:0000256" key="2">
    <source>
        <dbReference type="ARBA" id="ARBA00022741"/>
    </source>
</evidence>
<dbReference type="GO" id="GO:0005524">
    <property type="term" value="F:ATP binding"/>
    <property type="evidence" value="ECO:0007669"/>
    <property type="project" value="UniProtKB-KW"/>
</dbReference>
<dbReference type="AlphaFoldDB" id="A0A4Y1RYF6"/>
<evidence type="ECO:0000256" key="1">
    <source>
        <dbReference type="ARBA" id="ARBA00022598"/>
    </source>
</evidence>
<feature type="domain" description="Phosphoribosylformylglycinamidine synthase N-terminal" evidence="6">
    <location>
        <begin position="17"/>
        <end position="92"/>
    </location>
</feature>
<keyword evidence="2" id="KW-0547">Nucleotide-binding</keyword>
<accession>A0A4Y1RYF6</accession>
<dbReference type="Pfam" id="PF18076">
    <property type="entry name" value="FGAR-AT_N"/>
    <property type="match status" value="1"/>
</dbReference>
<proteinExistence type="predicted"/>
<evidence type="ECO:0000256" key="3">
    <source>
        <dbReference type="ARBA" id="ARBA00022755"/>
    </source>
</evidence>
<dbReference type="InterPro" id="IPR036604">
    <property type="entry name" value="PurS-like_sf"/>
</dbReference>
<reference evidence="7" key="1">
    <citation type="journal article" date="2019" name="Science">
        <title>Mutation of a bHLH transcription factor allowed almond domestication.</title>
        <authorList>
            <person name="Sanchez-Perez R."/>
            <person name="Pavan S."/>
            <person name="Mazzeo R."/>
            <person name="Moldovan C."/>
            <person name="Aiese Cigliano R."/>
            <person name="Del Cueto J."/>
            <person name="Ricciardi F."/>
            <person name="Lotti C."/>
            <person name="Ricciardi L."/>
            <person name="Dicenta F."/>
            <person name="Lopez-Marques R.L."/>
            <person name="Lindberg Moller B."/>
        </authorList>
    </citation>
    <scope>NUCLEOTIDE SEQUENCE</scope>
</reference>
<evidence type="ECO:0000259" key="5">
    <source>
        <dbReference type="Pfam" id="PF18072"/>
    </source>
</evidence>
<dbReference type="Gene3D" id="1.10.8.750">
    <property type="entry name" value="Phosphoribosylformylglycinamidine synthase, linker domain"/>
    <property type="match status" value="1"/>
</dbReference>
<dbReference type="EMBL" id="AP019304">
    <property type="protein sequence ID" value="BBH08836.1"/>
    <property type="molecule type" value="Genomic_DNA"/>
</dbReference>
<feature type="domain" description="Phosphoribosylformylglycinamidine synthase linker" evidence="5">
    <location>
        <begin position="119"/>
        <end position="168"/>
    </location>
</feature>
<protein>
    <recommendedName>
        <fullName evidence="8">Phosphoribosylformylglycinamidine synthase</fullName>
    </recommendedName>
</protein>
<keyword evidence="1" id="KW-0436">Ligase</keyword>
<evidence type="ECO:0008006" key="8">
    <source>
        <dbReference type="Google" id="ProtNLM"/>
    </source>
</evidence>
<dbReference type="SUPFAM" id="SSF82697">
    <property type="entry name" value="PurS-like"/>
    <property type="match status" value="1"/>
</dbReference>
<evidence type="ECO:0000259" key="6">
    <source>
        <dbReference type="Pfam" id="PF18076"/>
    </source>
</evidence>
<dbReference type="PANTHER" id="PTHR10099:SF1">
    <property type="entry name" value="PHOSPHORIBOSYLFORMYLGLYCINAMIDINE SYNTHASE"/>
    <property type="match status" value="1"/>
</dbReference>
<dbReference type="SUPFAM" id="SSF109736">
    <property type="entry name" value="FGAM synthase PurL, linker domain"/>
    <property type="match status" value="1"/>
</dbReference>
<dbReference type="PANTHER" id="PTHR10099">
    <property type="entry name" value="PHOSPHORIBOSYLFORMYLGLYCINAMIDINE SYNTHASE"/>
    <property type="match status" value="1"/>
</dbReference>
<dbReference type="InterPro" id="IPR041609">
    <property type="entry name" value="PurL_linker"/>
</dbReference>
<dbReference type="GO" id="GO:0005737">
    <property type="term" value="C:cytoplasm"/>
    <property type="evidence" value="ECO:0007669"/>
    <property type="project" value="TreeGrafter"/>
</dbReference>
<sequence>MAENLGTESFLEKKRQEGLNTVIVEVGPRLSFTTAWSSNAVSICRACGLIEVTRLEQSRRYLLFSKGTLQDHQISEFAAMVHDRMTECVYTQKLVSFETSVVLDEVCHVPVMERGRKALEEINQEMGLAFDEQDLQYYTRLFRDEIKRNPTTVELFDIAQSNSEHSRHWFFTGKILIDGQPMDRTLMQIVKALCRQTQTIL</sequence>
<dbReference type="FunFam" id="1.10.8.750:FF:000001">
    <property type="entry name" value="Putative phosphoribosylformylglycinamidine synthase"/>
    <property type="match status" value="1"/>
</dbReference>
<dbReference type="Pfam" id="PF18072">
    <property type="entry name" value="FGAR-AT_linker"/>
    <property type="match status" value="1"/>
</dbReference>
<keyword evidence="3" id="KW-0658">Purine biosynthesis</keyword>
<gene>
    <name evidence="7" type="ORF">Prudu_021153</name>
</gene>